<evidence type="ECO:0000259" key="2">
    <source>
        <dbReference type="Pfam" id="PF08007"/>
    </source>
</evidence>
<feature type="compositionally biased region" description="Low complexity" evidence="1">
    <location>
        <begin position="103"/>
        <end position="112"/>
    </location>
</feature>
<dbReference type="RefSeq" id="XP_013249449.1">
    <property type="nucleotide sequence ID" value="XM_013393995.1"/>
</dbReference>
<feature type="compositionally biased region" description="Pro residues" evidence="1">
    <location>
        <begin position="43"/>
        <end position="75"/>
    </location>
</feature>
<dbReference type="Pfam" id="PF08007">
    <property type="entry name" value="JmjC_2"/>
    <property type="match status" value="1"/>
</dbReference>
<dbReference type="Gene3D" id="2.60.120.650">
    <property type="entry name" value="Cupin"/>
    <property type="match status" value="1"/>
</dbReference>
<sequence length="235" mass="23035">MVHRVFTAGNLALFKEGSPFTQDLLPPVPPVSTPHSTEGGPSGGPPSLGPSGGPPSLGPSGGPPSVEPSGGPPSTGPSGAPSSTEPSGGPPSMEPSGGPPSMEPSGGPPSMGLSGGPPSMGPSGGPPSVGPSGGPKGPPLGAWDLGPSTTFTLNAGDILYIPRGMAHSATTGDEPSLHLTITIPTAEFSHGAAFGAEAASAEQQRQECTQQLHNEVIKQLSYQNLVAASQAHGKE</sequence>
<proteinExistence type="predicted"/>
<feature type="compositionally biased region" description="Pro residues" evidence="1">
    <location>
        <begin position="88"/>
        <end position="102"/>
    </location>
</feature>
<feature type="region of interest" description="Disordered" evidence="1">
    <location>
        <begin position="1"/>
        <end position="145"/>
    </location>
</feature>
<dbReference type="VEuPathDB" id="ToxoDB:EAH_00053660"/>
<evidence type="ECO:0000256" key="1">
    <source>
        <dbReference type="SAM" id="MobiDB-lite"/>
    </source>
</evidence>
<name>U6GMW4_EIMAC</name>
<dbReference type="GeneID" id="25273436"/>
<feature type="compositionally biased region" description="Low complexity" evidence="1">
    <location>
        <begin position="76"/>
        <end position="87"/>
    </location>
</feature>
<feature type="domain" description="JmjC" evidence="2">
    <location>
        <begin position="147"/>
        <end position="184"/>
    </location>
</feature>
<dbReference type="OrthoDB" id="425950at2759"/>
<dbReference type="InterPro" id="IPR003347">
    <property type="entry name" value="JmjC_dom"/>
</dbReference>
<dbReference type="EMBL" id="HG671258">
    <property type="protein sequence ID" value="CDI80613.1"/>
    <property type="molecule type" value="Genomic_DNA"/>
</dbReference>
<keyword evidence="4" id="KW-1185">Reference proteome</keyword>
<reference evidence="3" key="1">
    <citation type="submission" date="2013-10" db="EMBL/GenBank/DDBJ databases">
        <title>Genomic analysis of the causative agents of coccidiosis in chickens.</title>
        <authorList>
            <person name="Reid A.J."/>
            <person name="Blake D."/>
            <person name="Billington K."/>
            <person name="Browne H."/>
            <person name="Dunn M."/>
            <person name="Hung S."/>
            <person name="Kawahara F."/>
            <person name="Miranda-Saavedra D."/>
            <person name="Mourier T."/>
            <person name="Nagra H."/>
            <person name="Otto T.D."/>
            <person name="Rawlings N."/>
            <person name="Sanchez A."/>
            <person name="Sanders M."/>
            <person name="Subramaniam C."/>
            <person name="Tay Y."/>
            <person name="Dear P."/>
            <person name="Doerig C."/>
            <person name="Gruber A."/>
            <person name="Parkinson J."/>
            <person name="Shirley M."/>
            <person name="Wan K.L."/>
            <person name="Berriman M."/>
            <person name="Tomley F."/>
            <person name="Pain A."/>
        </authorList>
    </citation>
    <scope>NUCLEOTIDE SEQUENCE</scope>
    <source>
        <strain evidence="3">Houghton</strain>
    </source>
</reference>
<dbReference type="Proteomes" id="UP000018050">
    <property type="component" value="Unassembled WGS sequence"/>
</dbReference>
<dbReference type="AlphaFoldDB" id="U6GMW4"/>
<dbReference type="SUPFAM" id="SSF51197">
    <property type="entry name" value="Clavaminate synthase-like"/>
    <property type="match status" value="1"/>
</dbReference>
<accession>U6GMW4</accession>
<evidence type="ECO:0000313" key="4">
    <source>
        <dbReference type="Proteomes" id="UP000018050"/>
    </source>
</evidence>
<organism evidence="3 4">
    <name type="scientific">Eimeria acervulina</name>
    <name type="common">Coccidian parasite</name>
    <dbReference type="NCBI Taxonomy" id="5801"/>
    <lineage>
        <taxon>Eukaryota</taxon>
        <taxon>Sar</taxon>
        <taxon>Alveolata</taxon>
        <taxon>Apicomplexa</taxon>
        <taxon>Conoidasida</taxon>
        <taxon>Coccidia</taxon>
        <taxon>Eucoccidiorida</taxon>
        <taxon>Eimeriorina</taxon>
        <taxon>Eimeriidae</taxon>
        <taxon>Eimeria</taxon>
    </lineage>
</organism>
<evidence type="ECO:0000313" key="3">
    <source>
        <dbReference type="EMBL" id="CDI80613.1"/>
    </source>
</evidence>
<gene>
    <name evidence="3" type="ORF">EAH_00053660</name>
</gene>
<reference evidence="3" key="2">
    <citation type="submission" date="2013-10" db="EMBL/GenBank/DDBJ databases">
        <authorList>
            <person name="Aslett M."/>
        </authorList>
    </citation>
    <scope>NUCLEOTIDE SEQUENCE</scope>
    <source>
        <strain evidence="3">Houghton</strain>
    </source>
</reference>
<protein>
    <recommendedName>
        <fullName evidence="2">JmjC domain-containing protein</fullName>
    </recommendedName>
</protein>